<proteinExistence type="predicted"/>
<dbReference type="InterPro" id="IPR020843">
    <property type="entry name" value="ER"/>
</dbReference>
<dbReference type="Pfam" id="PF08240">
    <property type="entry name" value="ADH_N"/>
    <property type="match status" value="1"/>
</dbReference>
<evidence type="ECO:0000259" key="1">
    <source>
        <dbReference type="SMART" id="SM00829"/>
    </source>
</evidence>
<evidence type="ECO:0000313" key="3">
    <source>
        <dbReference type="EMBL" id="MBB5473816.1"/>
    </source>
</evidence>
<dbReference type="Proteomes" id="UP000321723">
    <property type="component" value="Unassembled WGS sequence"/>
</dbReference>
<dbReference type="EMBL" id="BJVQ01000021">
    <property type="protein sequence ID" value="GEL46708.1"/>
    <property type="molecule type" value="Genomic_DNA"/>
</dbReference>
<dbReference type="EMBL" id="JACHDN010000001">
    <property type="protein sequence ID" value="MBB5473816.1"/>
    <property type="molecule type" value="Genomic_DNA"/>
</dbReference>
<reference evidence="3 5" key="2">
    <citation type="submission" date="2020-08" db="EMBL/GenBank/DDBJ databases">
        <title>Sequencing the genomes of 1000 actinobacteria strains.</title>
        <authorList>
            <person name="Klenk H.-P."/>
        </authorList>
    </citation>
    <scope>NUCLEOTIDE SEQUENCE [LARGE SCALE GENOMIC DNA]</scope>
    <source>
        <strain evidence="3 5">DSM 9581</strain>
    </source>
</reference>
<dbReference type="Gene3D" id="3.90.180.10">
    <property type="entry name" value="Medium-chain alcohol dehydrogenases, catalytic domain"/>
    <property type="match status" value="1"/>
</dbReference>
<dbReference type="OrthoDB" id="3175656at2"/>
<evidence type="ECO:0000313" key="5">
    <source>
        <dbReference type="Proteomes" id="UP000564629"/>
    </source>
</evidence>
<accession>A0A511FFV0</accession>
<dbReference type="InterPro" id="IPR051397">
    <property type="entry name" value="Zn-ADH-like_protein"/>
</dbReference>
<dbReference type="SMART" id="SM00829">
    <property type="entry name" value="PKS_ER"/>
    <property type="match status" value="1"/>
</dbReference>
<dbReference type="Proteomes" id="UP000564629">
    <property type="component" value="Unassembled WGS sequence"/>
</dbReference>
<dbReference type="SUPFAM" id="SSF51735">
    <property type="entry name" value="NAD(P)-binding Rossmann-fold domains"/>
    <property type="match status" value="1"/>
</dbReference>
<dbReference type="InterPro" id="IPR036291">
    <property type="entry name" value="NAD(P)-bd_dom_sf"/>
</dbReference>
<feature type="domain" description="Enoyl reductase (ER)" evidence="1">
    <location>
        <begin position="10"/>
        <end position="319"/>
    </location>
</feature>
<dbReference type="Gene3D" id="3.40.50.720">
    <property type="entry name" value="NAD(P)-binding Rossmann-like Domain"/>
    <property type="match status" value="1"/>
</dbReference>
<dbReference type="CDD" id="cd08267">
    <property type="entry name" value="MDR1"/>
    <property type="match status" value="1"/>
</dbReference>
<comment type="caution">
    <text evidence="2">The sequence shown here is derived from an EMBL/GenBank/DDBJ whole genome shotgun (WGS) entry which is preliminary data.</text>
</comment>
<dbReference type="PANTHER" id="PTHR43677">
    <property type="entry name" value="SHORT-CHAIN DEHYDROGENASE/REDUCTASE"/>
    <property type="match status" value="1"/>
</dbReference>
<sequence length="322" mass="32653">MRAVVRERYGDSSVLRVVERADPPAPARDQVLVAVTTAGVNMADWHLMTGLPSVARLAFGARVPREPGIGRDVAGVVRAVGPEVTGLRAGDRVFGTAPAAFAELALTRERALARIPDGVAPEAAAALPTAGTTALHALRGARVEPGSRVLVLGAGGGVGSLAVRLAVLAGARVTAATSAGKLDAVRALEPEAVVDRADRAAWGAGYDGVVVTGGLDPLRDLRRLLAPRGALALVGAEGGGDVLGGGTARQLRAALLSPLVRQRLVGVVSRDNPADLGRLRDLLASGDLVPAVERVLPLDQAAAAIDHLASGAARGKVLLAVS</sequence>
<dbReference type="InterPro" id="IPR011032">
    <property type="entry name" value="GroES-like_sf"/>
</dbReference>
<reference evidence="2 4" key="1">
    <citation type="submission" date="2019-07" db="EMBL/GenBank/DDBJ databases">
        <title>Whole genome shotgun sequence of Cellulomonas hominis NBRC 16055.</title>
        <authorList>
            <person name="Hosoyama A."/>
            <person name="Uohara A."/>
            <person name="Ohji S."/>
            <person name="Ichikawa N."/>
        </authorList>
    </citation>
    <scope>NUCLEOTIDE SEQUENCE [LARGE SCALE GENOMIC DNA]</scope>
    <source>
        <strain evidence="2 4">NBRC 16055</strain>
    </source>
</reference>
<keyword evidence="4" id="KW-1185">Reference proteome</keyword>
<protein>
    <submittedName>
        <fullName evidence="2">Alcohol dehydrogenase</fullName>
    </submittedName>
    <submittedName>
        <fullName evidence="3">NADPH:quinone reductase-like Zn-dependent oxidoreductase</fullName>
    </submittedName>
</protein>
<dbReference type="SUPFAM" id="SSF50129">
    <property type="entry name" value="GroES-like"/>
    <property type="match status" value="1"/>
</dbReference>
<gene>
    <name evidence="2" type="ORF">CHO01_18240</name>
    <name evidence="3" type="ORF">HNR08_002552</name>
</gene>
<dbReference type="AlphaFoldDB" id="A0A511FFV0"/>
<evidence type="ECO:0000313" key="4">
    <source>
        <dbReference type="Proteomes" id="UP000321723"/>
    </source>
</evidence>
<organism evidence="2 4">
    <name type="scientific">Cellulomonas hominis</name>
    <dbReference type="NCBI Taxonomy" id="156981"/>
    <lineage>
        <taxon>Bacteria</taxon>
        <taxon>Bacillati</taxon>
        <taxon>Actinomycetota</taxon>
        <taxon>Actinomycetes</taxon>
        <taxon>Micrococcales</taxon>
        <taxon>Cellulomonadaceae</taxon>
        <taxon>Cellulomonas</taxon>
    </lineage>
</organism>
<evidence type="ECO:0000313" key="2">
    <source>
        <dbReference type="EMBL" id="GEL46708.1"/>
    </source>
</evidence>
<dbReference type="GO" id="GO:0016491">
    <property type="term" value="F:oxidoreductase activity"/>
    <property type="evidence" value="ECO:0007669"/>
    <property type="project" value="InterPro"/>
</dbReference>
<dbReference type="Pfam" id="PF13602">
    <property type="entry name" value="ADH_zinc_N_2"/>
    <property type="match status" value="1"/>
</dbReference>
<dbReference type="InterPro" id="IPR013154">
    <property type="entry name" value="ADH-like_N"/>
</dbReference>
<dbReference type="PANTHER" id="PTHR43677:SF4">
    <property type="entry name" value="QUINONE OXIDOREDUCTASE-LIKE PROTEIN 2"/>
    <property type="match status" value="1"/>
</dbReference>
<name>A0A511FFV0_9CELL</name>
<dbReference type="RefSeq" id="WP_146836861.1">
    <property type="nucleotide sequence ID" value="NZ_BJVQ01000021.1"/>
</dbReference>